<dbReference type="InterPro" id="IPR006641">
    <property type="entry name" value="YqgF/RNaseH-like_dom"/>
</dbReference>
<dbReference type="PANTHER" id="PTHR33317">
    <property type="entry name" value="POLYNUCLEOTIDYL TRANSFERASE, RIBONUCLEASE H-LIKE SUPERFAMILY PROTEIN"/>
    <property type="match status" value="1"/>
</dbReference>
<name>A0A376BTT5_9NEIS</name>
<reference evidence="7 8" key="1">
    <citation type="submission" date="2018-06" db="EMBL/GenBank/DDBJ databases">
        <authorList>
            <consortium name="Pathogen Informatics"/>
            <person name="Doyle S."/>
        </authorList>
    </citation>
    <scope>NUCLEOTIDE SEQUENCE [LARGE SCALE GENOMIC DNA]</scope>
    <source>
        <strain evidence="7 8">NCTC10283</strain>
    </source>
</reference>
<keyword evidence="3 5" id="KW-0540">Nuclease</keyword>
<organism evidence="7 8">
    <name type="scientific">Alysiella crassa</name>
    <dbReference type="NCBI Taxonomy" id="153491"/>
    <lineage>
        <taxon>Bacteria</taxon>
        <taxon>Pseudomonadati</taxon>
        <taxon>Pseudomonadota</taxon>
        <taxon>Betaproteobacteria</taxon>
        <taxon>Neisseriales</taxon>
        <taxon>Neisseriaceae</taxon>
        <taxon>Alysiella</taxon>
    </lineage>
</organism>
<dbReference type="InterPro" id="IPR037027">
    <property type="entry name" value="YqgF/RNaseH-like_dom_sf"/>
</dbReference>
<dbReference type="InterPro" id="IPR005227">
    <property type="entry name" value="YqgF"/>
</dbReference>
<dbReference type="GO" id="GO:0005829">
    <property type="term" value="C:cytosol"/>
    <property type="evidence" value="ECO:0007669"/>
    <property type="project" value="TreeGrafter"/>
</dbReference>
<dbReference type="HAMAP" id="MF_00651">
    <property type="entry name" value="Nuclease_YqgF"/>
    <property type="match status" value="1"/>
</dbReference>
<evidence type="ECO:0000256" key="5">
    <source>
        <dbReference type="HAMAP-Rule" id="MF_00651"/>
    </source>
</evidence>
<gene>
    <name evidence="7" type="primary">yqgF</name>
    <name evidence="7" type="ORF">NCTC10283_01913</name>
</gene>
<keyword evidence="8" id="KW-1185">Reference proteome</keyword>
<dbReference type="RefSeq" id="WP_034296494.1">
    <property type="nucleotide sequence ID" value="NZ_CP091519.2"/>
</dbReference>
<dbReference type="GO" id="GO:0004518">
    <property type="term" value="F:nuclease activity"/>
    <property type="evidence" value="ECO:0007669"/>
    <property type="project" value="UniProtKB-KW"/>
</dbReference>
<dbReference type="PANTHER" id="PTHR33317:SF4">
    <property type="entry name" value="POLYNUCLEOTIDYL TRANSFERASE, RIBONUCLEASE H-LIKE SUPERFAMILY PROTEIN"/>
    <property type="match status" value="1"/>
</dbReference>
<feature type="domain" description="YqgF/RNase H-like" evidence="6">
    <location>
        <begin position="7"/>
        <end position="107"/>
    </location>
</feature>
<dbReference type="Gene3D" id="3.30.420.140">
    <property type="entry name" value="YqgF/RNase H-like domain"/>
    <property type="match status" value="1"/>
</dbReference>
<dbReference type="SMART" id="SM00732">
    <property type="entry name" value="YqgFc"/>
    <property type="match status" value="1"/>
</dbReference>
<dbReference type="InterPro" id="IPR012337">
    <property type="entry name" value="RNaseH-like_sf"/>
</dbReference>
<sequence>MLKLPNGGAMAFDFGETRIGVAQGNAEMAIAHPLATVTGNSNDEKFNIINKLIKEWQPEYFVVGLPVHADGTEHELTALARKFGHRLNARFRLPVYWADERFSSLYAEELLKQAQVFGKKNKAVLDQVAAQAILQSAFEHGALDVFTG</sequence>
<dbReference type="Pfam" id="PF03652">
    <property type="entry name" value="RuvX"/>
    <property type="match status" value="1"/>
</dbReference>
<accession>A0A376BTT5</accession>
<comment type="subcellular location">
    <subcellularLocation>
        <location evidence="5">Cytoplasm</location>
    </subcellularLocation>
</comment>
<dbReference type="AlphaFoldDB" id="A0A376BTT5"/>
<comment type="similarity">
    <text evidence="5">Belongs to the YqgF HJR family.</text>
</comment>
<dbReference type="CDD" id="cd16964">
    <property type="entry name" value="YqgF"/>
    <property type="match status" value="1"/>
</dbReference>
<evidence type="ECO:0000259" key="6">
    <source>
        <dbReference type="SMART" id="SM00732"/>
    </source>
</evidence>
<dbReference type="STRING" id="1120980.GCA_000745955_00169"/>
<evidence type="ECO:0000256" key="2">
    <source>
        <dbReference type="ARBA" id="ARBA00022517"/>
    </source>
</evidence>
<evidence type="ECO:0000313" key="8">
    <source>
        <dbReference type="Proteomes" id="UP000254209"/>
    </source>
</evidence>
<dbReference type="EMBL" id="UFSO01000003">
    <property type="protein sequence ID" value="SSY80356.1"/>
    <property type="molecule type" value="Genomic_DNA"/>
</dbReference>
<dbReference type="Proteomes" id="UP000254209">
    <property type="component" value="Unassembled WGS sequence"/>
</dbReference>
<dbReference type="GO" id="GO:0016788">
    <property type="term" value="F:hydrolase activity, acting on ester bonds"/>
    <property type="evidence" value="ECO:0007669"/>
    <property type="project" value="UniProtKB-UniRule"/>
</dbReference>
<dbReference type="OrthoDB" id="9796140at2"/>
<evidence type="ECO:0000313" key="7">
    <source>
        <dbReference type="EMBL" id="SSY80356.1"/>
    </source>
</evidence>
<keyword evidence="2 5" id="KW-0690">Ribosome biogenesis</keyword>
<keyword evidence="1 5" id="KW-0963">Cytoplasm</keyword>
<evidence type="ECO:0000256" key="1">
    <source>
        <dbReference type="ARBA" id="ARBA00022490"/>
    </source>
</evidence>
<evidence type="ECO:0000256" key="4">
    <source>
        <dbReference type="ARBA" id="ARBA00022801"/>
    </source>
</evidence>
<protein>
    <recommendedName>
        <fullName evidence="5">Putative pre-16S rRNA nuclease</fullName>
        <ecNumber evidence="5">3.1.-.-</ecNumber>
    </recommendedName>
</protein>
<dbReference type="GO" id="GO:0000967">
    <property type="term" value="P:rRNA 5'-end processing"/>
    <property type="evidence" value="ECO:0007669"/>
    <property type="project" value="UniProtKB-UniRule"/>
</dbReference>
<evidence type="ECO:0000256" key="3">
    <source>
        <dbReference type="ARBA" id="ARBA00022722"/>
    </source>
</evidence>
<comment type="function">
    <text evidence="5">Could be a nuclease involved in processing of the 5'-end of pre-16S rRNA.</text>
</comment>
<dbReference type="EC" id="3.1.-.-" evidence="5"/>
<proteinExistence type="inferred from homology"/>
<dbReference type="NCBIfam" id="TIGR00250">
    <property type="entry name" value="RNAse_H_YqgF"/>
    <property type="match status" value="1"/>
</dbReference>
<keyword evidence="4 5" id="KW-0378">Hydrolase</keyword>
<dbReference type="SUPFAM" id="SSF53098">
    <property type="entry name" value="Ribonuclease H-like"/>
    <property type="match status" value="1"/>
</dbReference>